<dbReference type="AlphaFoldDB" id="A0A5J4YN51"/>
<name>A0A5J4YN51_PORPP</name>
<evidence type="ECO:0000313" key="2">
    <source>
        <dbReference type="EMBL" id="KAA8492756.1"/>
    </source>
</evidence>
<protein>
    <submittedName>
        <fullName evidence="2">Uncharacterized protein</fullName>
    </submittedName>
</protein>
<sequence>MMPKVLILLLLLVGVARASPVFREAETCDTCEQVGMCLADGNCDELKNAVINVVKDSMLLKRVRVTSFMTPDMPQQCDAFIGRTFRLTLDDGYALLEHPVMKVECDYCNDNSAILRQLRTNTNAHFVLSMEPQAFGLPSTAIKHLTTVPCVDDPNVNVHHRWVRDANLYYSYLTLNTEDDDILIVANFRDFWHCDPGFDVTTHTGYLQYQDFLIGRVGETVDSMHHGMTPGAMRRIREKNFDDCSEDELIKAGNGNVIGCLKILDEEVLSRPRRNGRQ</sequence>
<accession>A0A5J4YN51</accession>
<evidence type="ECO:0000256" key="1">
    <source>
        <dbReference type="SAM" id="SignalP"/>
    </source>
</evidence>
<feature type="chain" id="PRO_5023938229" evidence="1">
    <location>
        <begin position="19"/>
        <end position="278"/>
    </location>
</feature>
<organism evidence="2 3">
    <name type="scientific">Porphyridium purpureum</name>
    <name type="common">Red alga</name>
    <name type="synonym">Porphyridium cruentum</name>
    <dbReference type="NCBI Taxonomy" id="35688"/>
    <lineage>
        <taxon>Eukaryota</taxon>
        <taxon>Rhodophyta</taxon>
        <taxon>Bangiophyceae</taxon>
        <taxon>Porphyridiales</taxon>
        <taxon>Porphyridiaceae</taxon>
        <taxon>Porphyridium</taxon>
    </lineage>
</organism>
<dbReference type="EMBL" id="VRMN01000008">
    <property type="protein sequence ID" value="KAA8492756.1"/>
    <property type="molecule type" value="Genomic_DNA"/>
</dbReference>
<gene>
    <name evidence="2" type="ORF">FVE85_9028</name>
</gene>
<dbReference type="Proteomes" id="UP000324585">
    <property type="component" value="Unassembled WGS sequence"/>
</dbReference>
<keyword evidence="1" id="KW-0732">Signal</keyword>
<comment type="caution">
    <text evidence="2">The sequence shown here is derived from an EMBL/GenBank/DDBJ whole genome shotgun (WGS) entry which is preliminary data.</text>
</comment>
<proteinExistence type="predicted"/>
<reference evidence="3" key="1">
    <citation type="journal article" date="2019" name="Nat. Commun.">
        <title>Expansion of phycobilisome linker gene families in mesophilic red algae.</title>
        <authorList>
            <person name="Lee J."/>
            <person name="Kim D."/>
            <person name="Bhattacharya D."/>
            <person name="Yoon H.S."/>
        </authorList>
    </citation>
    <scope>NUCLEOTIDE SEQUENCE [LARGE SCALE GENOMIC DNA]</scope>
    <source>
        <strain evidence="3">CCMP 1328</strain>
    </source>
</reference>
<evidence type="ECO:0000313" key="3">
    <source>
        <dbReference type="Proteomes" id="UP000324585"/>
    </source>
</evidence>
<keyword evidence="3" id="KW-1185">Reference proteome</keyword>
<feature type="signal peptide" evidence="1">
    <location>
        <begin position="1"/>
        <end position="18"/>
    </location>
</feature>